<dbReference type="InterPro" id="IPR010997">
    <property type="entry name" value="HRDC-like_sf"/>
</dbReference>
<reference evidence="3 4" key="1">
    <citation type="submission" date="2017-10" db="EMBL/GenBank/DDBJ databases">
        <title>The draft genome sequence of Williamsia sp. BULT 1.1 isolated from the semi-arid grassland soils from South Africa.</title>
        <authorList>
            <person name="Kabwe M.H."/>
            <person name="Govender N."/>
            <person name="Mutseka Lunga P."/>
            <person name="Vikram S."/>
            <person name="Makhalanyane T.P."/>
        </authorList>
    </citation>
    <scope>NUCLEOTIDE SEQUENCE [LARGE SCALE GENOMIC DNA]</scope>
    <source>
        <strain evidence="3 4">BULT 1.1</strain>
    </source>
</reference>
<feature type="region of interest" description="Disordered" evidence="1">
    <location>
        <begin position="1"/>
        <end position="54"/>
    </location>
</feature>
<dbReference type="SMART" id="SM00474">
    <property type="entry name" value="35EXOc"/>
    <property type="match status" value="1"/>
</dbReference>
<organism evidence="3 4">
    <name type="scientific">Williamsia marianensis</name>
    <dbReference type="NCBI Taxonomy" id="85044"/>
    <lineage>
        <taxon>Bacteria</taxon>
        <taxon>Bacillati</taxon>
        <taxon>Actinomycetota</taxon>
        <taxon>Actinomycetes</taxon>
        <taxon>Mycobacteriales</taxon>
        <taxon>Nocardiaceae</taxon>
        <taxon>Williamsia</taxon>
    </lineage>
</organism>
<dbReference type="Gene3D" id="1.10.150.80">
    <property type="entry name" value="HRDC domain"/>
    <property type="match status" value="2"/>
</dbReference>
<dbReference type="Proteomes" id="UP000225108">
    <property type="component" value="Unassembled WGS sequence"/>
</dbReference>
<feature type="compositionally biased region" description="Polar residues" evidence="1">
    <location>
        <begin position="1"/>
        <end position="21"/>
    </location>
</feature>
<dbReference type="InterPro" id="IPR012337">
    <property type="entry name" value="RNaseH-like_sf"/>
</dbReference>
<feature type="domain" description="HRDC" evidence="2">
    <location>
        <begin position="256"/>
        <end position="336"/>
    </location>
</feature>
<dbReference type="SUPFAM" id="SSF47819">
    <property type="entry name" value="HRDC-like"/>
    <property type="match status" value="1"/>
</dbReference>
<dbReference type="GO" id="GO:0003676">
    <property type="term" value="F:nucleic acid binding"/>
    <property type="evidence" value="ECO:0007669"/>
    <property type="project" value="InterPro"/>
</dbReference>
<dbReference type="EMBL" id="PEBD01000012">
    <property type="protein sequence ID" value="PHV64767.1"/>
    <property type="molecule type" value="Genomic_DNA"/>
</dbReference>
<dbReference type="InterPro" id="IPR044876">
    <property type="entry name" value="HRDC_dom_sf"/>
</dbReference>
<evidence type="ECO:0000313" key="4">
    <source>
        <dbReference type="Proteomes" id="UP000225108"/>
    </source>
</evidence>
<dbReference type="AlphaFoldDB" id="A0A2G3PG32"/>
<dbReference type="SUPFAM" id="SSF53098">
    <property type="entry name" value="Ribonuclease H-like"/>
    <property type="match status" value="1"/>
</dbReference>
<comment type="caution">
    <text evidence="3">The sequence shown here is derived from an EMBL/GenBank/DDBJ whole genome shotgun (WGS) entry which is preliminary data.</text>
</comment>
<dbReference type="PANTHER" id="PTHR47649:SF1">
    <property type="entry name" value="RIBONUCLEASE D"/>
    <property type="match status" value="1"/>
</dbReference>
<evidence type="ECO:0000313" key="3">
    <source>
        <dbReference type="EMBL" id="PHV64767.1"/>
    </source>
</evidence>
<dbReference type="PANTHER" id="PTHR47649">
    <property type="entry name" value="RIBONUCLEASE D"/>
    <property type="match status" value="1"/>
</dbReference>
<dbReference type="Pfam" id="PF18305">
    <property type="entry name" value="DNA_pol_A_exoN"/>
    <property type="match status" value="1"/>
</dbReference>
<protein>
    <submittedName>
        <fullName evidence="3">Ribonuclease D</fullName>
    </submittedName>
</protein>
<dbReference type="CDD" id="cd06142">
    <property type="entry name" value="RNaseD_exo"/>
    <property type="match status" value="1"/>
</dbReference>
<dbReference type="GO" id="GO:0000166">
    <property type="term" value="F:nucleotide binding"/>
    <property type="evidence" value="ECO:0007669"/>
    <property type="project" value="InterPro"/>
</dbReference>
<dbReference type="SMART" id="SM00341">
    <property type="entry name" value="HRDC"/>
    <property type="match status" value="1"/>
</dbReference>
<dbReference type="GO" id="GO:0008408">
    <property type="term" value="F:3'-5' exonuclease activity"/>
    <property type="evidence" value="ECO:0007669"/>
    <property type="project" value="InterPro"/>
</dbReference>
<name>A0A2G3PG32_WILMA</name>
<accession>A0A2G3PG32</accession>
<dbReference type="Pfam" id="PF00570">
    <property type="entry name" value="HRDC"/>
    <property type="match status" value="1"/>
</dbReference>
<dbReference type="InterPro" id="IPR036397">
    <property type="entry name" value="RNaseH_sf"/>
</dbReference>
<sequence>MTDPTSTDPTAHTGPGDQSSCEPDVADGGTLDEPDRPEPIPLTEPADGVPPVLSTPAEFAEAGRLLSEGTGPVALDTERASGFRYSGRAYLIQIKRTGSGSFLIDPIDHPEALTPVIDALDGPEWILHAADQDLPCLRELGFRCARLFDTELAGRLLGIARVNLAAMVEHFLGLGLVKGHGAADWSRRPLPADWLNYAALDVEVLIELRDAVAAALVDAGKEIWAEQEFAAVLARPDPPPRTDRWRRVSRIHTIKSPRILAAVQQLWNAREEIARRRDVAPGRILPDSAIIAAATADPKSLDELYKVPVFGGPRQRRQAARWLSALDAARRLTDKELPSRRPATVGLPPVNRWEGKDPEAAARLAGVRAGLTDLSEQFSVPVENLLLPELVRQLSWEGIDPPTLQAVEQRLAAGGARPWQIELTAPVISEALGRPLDDENSDGPAAEEV</sequence>
<dbReference type="InterPro" id="IPR002121">
    <property type="entry name" value="HRDC_dom"/>
</dbReference>
<dbReference type="InterPro" id="IPR051086">
    <property type="entry name" value="RNase_D-like"/>
</dbReference>
<evidence type="ECO:0000259" key="2">
    <source>
        <dbReference type="PROSITE" id="PS50967"/>
    </source>
</evidence>
<dbReference type="PROSITE" id="PS50967">
    <property type="entry name" value="HRDC"/>
    <property type="match status" value="1"/>
</dbReference>
<proteinExistence type="predicted"/>
<dbReference type="GO" id="GO:0006139">
    <property type="term" value="P:nucleobase-containing compound metabolic process"/>
    <property type="evidence" value="ECO:0007669"/>
    <property type="project" value="InterPro"/>
</dbReference>
<dbReference type="Gene3D" id="3.30.420.10">
    <property type="entry name" value="Ribonuclease H-like superfamily/Ribonuclease H"/>
    <property type="match status" value="1"/>
</dbReference>
<dbReference type="InterPro" id="IPR002562">
    <property type="entry name" value="3'-5'_exonuclease_dom"/>
</dbReference>
<gene>
    <name evidence="3" type="ORF">CSW57_23650</name>
</gene>
<dbReference type="RefSeq" id="WP_099385024.1">
    <property type="nucleotide sequence ID" value="NZ_PEBD01000012.1"/>
</dbReference>
<dbReference type="InterPro" id="IPR041605">
    <property type="entry name" value="Exo_C"/>
</dbReference>
<dbReference type="Pfam" id="PF01612">
    <property type="entry name" value="DNA_pol_A_exo1"/>
    <property type="match status" value="1"/>
</dbReference>
<evidence type="ECO:0000256" key="1">
    <source>
        <dbReference type="SAM" id="MobiDB-lite"/>
    </source>
</evidence>